<dbReference type="RefSeq" id="WP_262996262.1">
    <property type="nucleotide sequence ID" value="NZ_JAOTJC010000016.1"/>
</dbReference>
<accession>A0ABT2VRS2</accession>
<sequence length="80" mass="9153">MTNEKFKNYVYDLGVILKEKALDAKVEKDKSAGAKDTDYNLGYLMAYYEVVSLMQQQANSFEIELSEIGLDDIDPELELH</sequence>
<dbReference type="Proteomes" id="UP001209257">
    <property type="component" value="Unassembled WGS sequence"/>
</dbReference>
<comment type="caution">
    <text evidence="1">The sequence shown here is derived from an EMBL/GenBank/DDBJ whole genome shotgun (WGS) entry which is preliminary data.</text>
</comment>
<name>A0ABT2VRS2_9ALTE</name>
<gene>
    <name evidence="1" type="ORF">OCL06_15600</name>
</gene>
<protein>
    <submittedName>
        <fullName evidence="1">Uncharacterized protein</fullName>
    </submittedName>
</protein>
<organism evidence="1 2">
    <name type="scientific">Alteromonas salexigens</name>
    <dbReference type="NCBI Taxonomy" id="2982530"/>
    <lineage>
        <taxon>Bacteria</taxon>
        <taxon>Pseudomonadati</taxon>
        <taxon>Pseudomonadota</taxon>
        <taxon>Gammaproteobacteria</taxon>
        <taxon>Alteromonadales</taxon>
        <taxon>Alteromonadaceae</taxon>
        <taxon>Alteromonas/Salinimonas group</taxon>
        <taxon>Alteromonas</taxon>
    </lineage>
</organism>
<reference evidence="2" key="1">
    <citation type="submission" date="2023-07" db="EMBL/GenBank/DDBJ databases">
        <title>Study on multiphase classification of strain Alteromonas salexigens isolated from the Yellow Sea.</title>
        <authorList>
            <person name="Sun L."/>
        </authorList>
    </citation>
    <scope>NUCLEOTIDE SEQUENCE [LARGE SCALE GENOMIC DNA]</scope>
    <source>
        <strain evidence="2">ASW11-19</strain>
    </source>
</reference>
<dbReference type="EMBL" id="JAOTJC010000016">
    <property type="protein sequence ID" value="MCU7556015.1"/>
    <property type="molecule type" value="Genomic_DNA"/>
</dbReference>
<evidence type="ECO:0000313" key="2">
    <source>
        <dbReference type="Proteomes" id="UP001209257"/>
    </source>
</evidence>
<evidence type="ECO:0000313" key="1">
    <source>
        <dbReference type="EMBL" id="MCU7556015.1"/>
    </source>
</evidence>
<keyword evidence="2" id="KW-1185">Reference proteome</keyword>
<proteinExistence type="predicted"/>